<dbReference type="RefSeq" id="WP_110275810.1">
    <property type="nucleotide sequence ID" value="NZ_QJJG01000015.1"/>
</dbReference>
<comment type="caution">
    <text evidence="4">The sequence shown here is derived from an EMBL/GenBank/DDBJ whole genome shotgun (WGS) entry which is preliminary data.</text>
</comment>
<gene>
    <name evidence="4" type="ORF">DET57_11543</name>
</gene>
<evidence type="ECO:0000313" key="4">
    <source>
        <dbReference type="EMBL" id="PXW41369.1"/>
    </source>
</evidence>
<feature type="domain" description="Ketoreductase" evidence="3">
    <location>
        <begin position="4"/>
        <end position="184"/>
    </location>
</feature>
<organism evidence="4 5">
    <name type="scientific">Klebsiella oxytoca</name>
    <dbReference type="NCBI Taxonomy" id="571"/>
    <lineage>
        <taxon>Bacteria</taxon>
        <taxon>Pseudomonadati</taxon>
        <taxon>Pseudomonadota</taxon>
        <taxon>Gammaproteobacteria</taxon>
        <taxon>Enterobacterales</taxon>
        <taxon>Enterobacteriaceae</taxon>
        <taxon>Klebsiella/Raoultella group</taxon>
        <taxon>Klebsiella</taxon>
    </lineage>
</organism>
<dbReference type="SUPFAM" id="SSF51735">
    <property type="entry name" value="NAD(P)-binding Rossmann-fold domains"/>
    <property type="match status" value="1"/>
</dbReference>
<dbReference type="FunFam" id="3.40.50.720:FF:000173">
    <property type="entry name" value="3-oxoacyl-[acyl-carrier protein] reductase"/>
    <property type="match status" value="1"/>
</dbReference>
<evidence type="ECO:0000256" key="1">
    <source>
        <dbReference type="ARBA" id="ARBA00006484"/>
    </source>
</evidence>
<protein>
    <submittedName>
        <fullName evidence="4">3-oxoacyl-[acyl-carrier protein] reductase</fullName>
    </submittedName>
</protein>
<dbReference type="GO" id="GO:0016616">
    <property type="term" value="F:oxidoreductase activity, acting on the CH-OH group of donors, NAD or NADP as acceptor"/>
    <property type="evidence" value="ECO:0007669"/>
    <property type="project" value="TreeGrafter"/>
</dbReference>
<evidence type="ECO:0000259" key="3">
    <source>
        <dbReference type="SMART" id="SM00822"/>
    </source>
</evidence>
<dbReference type="PRINTS" id="PR00081">
    <property type="entry name" value="GDHRDH"/>
</dbReference>
<dbReference type="AlphaFoldDB" id="A0A318FJP8"/>
<dbReference type="PANTHER" id="PTHR42760:SF133">
    <property type="entry name" value="3-OXOACYL-[ACYL-CARRIER-PROTEIN] REDUCTASE"/>
    <property type="match status" value="1"/>
</dbReference>
<accession>A0A318FJP8</accession>
<evidence type="ECO:0000256" key="2">
    <source>
        <dbReference type="ARBA" id="ARBA00023002"/>
    </source>
</evidence>
<dbReference type="EMBL" id="QJJG01000015">
    <property type="protein sequence ID" value="PXW41369.1"/>
    <property type="molecule type" value="Genomic_DNA"/>
</dbReference>
<keyword evidence="2" id="KW-0560">Oxidoreductase</keyword>
<evidence type="ECO:0000313" key="5">
    <source>
        <dbReference type="Proteomes" id="UP000247485"/>
    </source>
</evidence>
<dbReference type="InterPro" id="IPR036291">
    <property type="entry name" value="NAD(P)-bd_dom_sf"/>
</dbReference>
<dbReference type="PROSITE" id="PS00061">
    <property type="entry name" value="ADH_SHORT"/>
    <property type="match status" value="1"/>
</dbReference>
<sequence>MAQKWILVTGGSRGIGRALVMGLAQSWNVVFTGRNEAAINDIQAQASGGDSSHWVRGYACDGNDEARVEQLAQSLLAEWGAPEAIIHNAGMARDGLHIHQNAAIWREVLETNVIAMMNWNRVLLPAMLMQRCGSIVMMSSVSALKGNVGQTAYAASKAAMGGMARSLALEVGRFGIRVNCLAPGLIRTEMLEEIPAQKLKEMRQSIPLRRLGETDDVLQAVAFLIGEGSQYITGQTLALDGGLSA</sequence>
<comment type="similarity">
    <text evidence="1">Belongs to the short-chain dehydrogenases/reductases (SDR) family.</text>
</comment>
<name>A0A318FJP8_KLEOX</name>
<dbReference type="Gene3D" id="3.40.50.720">
    <property type="entry name" value="NAD(P)-binding Rossmann-like Domain"/>
    <property type="match status" value="1"/>
</dbReference>
<dbReference type="InterPro" id="IPR002347">
    <property type="entry name" value="SDR_fam"/>
</dbReference>
<dbReference type="Pfam" id="PF13561">
    <property type="entry name" value="adh_short_C2"/>
    <property type="match status" value="1"/>
</dbReference>
<dbReference type="SMART" id="SM00822">
    <property type="entry name" value="PKS_KR"/>
    <property type="match status" value="1"/>
</dbReference>
<proteinExistence type="inferred from homology"/>
<dbReference type="Proteomes" id="UP000247485">
    <property type="component" value="Unassembled WGS sequence"/>
</dbReference>
<dbReference type="PRINTS" id="PR00080">
    <property type="entry name" value="SDRFAMILY"/>
</dbReference>
<dbReference type="PANTHER" id="PTHR42760">
    <property type="entry name" value="SHORT-CHAIN DEHYDROGENASES/REDUCTASES FAMILY MEMBER"/>
    <property type="match status" value="1"/>
</dbReference>
<dbReference type="InterPro" id="IPR020904">
    <property type="entry name" value="Sc_DH/Rdtase_CS"/>
</dbReference>
<dbReference type="InterPro" id="IPR057326">
    <property type="entry name" value="KR_dom"/>
</dbReference>
<reference evidence="4 5" key="1">
    <citation type="submission" date="2018-05" db="EMBL/GenBank/DDBJ databases">
        <title>Freshwater and sediment microbial communities from various areas in North America, analyzing microbe dynamics in response to fracking.</title>
        <authorList>
            <person name="Lamendella R."/>
        </authorList>
    </citation>
    <scope>NUCLEOTIDE SEQUENCE [LARGE SCALE GENOMIC DNA]</scope>
    <source>
        <strain evidence="4 5">67</strain>
    </source>
</reference>